<organism evidence="2 3">
    <name type="scientific">Stephania cephalantha</name>
    <dbReference type="NCBI Taxonomy" id="152367"/>
    <lineage>
        <taxon>Eukaryota</taxon>
        <taxon>Viridiplantae</taxon>
        <taxon>Streptophyta</taxon>
        <taxon>Embryophyta</taxon>
        <taxon>Tracheophyta</taxon>
        <taxon>Spermatophyta</taxon>
        <taxon>Magnoliopsida</taxon>
        <taxon>Ranunculales</taxon>
        <taxon>Menispermaceae</taxon>
        <taxon>Menispermoideae</taxon>
        <taxon>Cissampelideae</taxon>
        <taxon>Stephania</taxon>
    </lineage>
</organism>
<dbReference type="AlphaFoldDB" id="A0AAP0PV38"/>
<feature type="region of interest" description="Disordered" evidence="1">
    <location>
        <begin position="65"/>
        <end position="92"/>
    </location>
</feature>
<comment type="caution">
    <text evidence="2">The sequence shown here is derived from an EMBL/GenBank/DDBJ whole genome shotgun (WGS) entry which is preliminary data.</text>
</comment>
<feature type="compositionally biased region" description="Basic and acidic residues" evidence="1">
    <location>
        <begin position="76"/>
        <end position="92"/>
    </location>
</feature>
<gene>
    <name evidence="2" type="ORF">Scep_004097</name>
</gene>
<protein>
    <submittedName>
        <fullName evidence="2">Uncharacterized protein</fullName>
    </submittedName>
</protein>
<sequence>MPKTTTLFFIKPILTRPVQHKIFCNLSVKALKKPPKPPSPGSGKPGQHHRVSLMAFEEEKIVVVSTNNPPSTNGEEEMKKNRKAKTDVDAKD</sequence>
<keyword evidence="3" id="KW-1185">Reference proteome</keyword>
<proteinExistence type="predicted"/>
<evidence type="ECO:0000313" key="3">
    <source>
        <dbReference type="Proteomes" id="UP001419268"/>
    </source>
</evidence>
<reference evidence="2 3" key="1">
    <citation type="submission" date="2024-01" db="EMBL/GenBank/DDBJ databases">
        <title>Genome assemblies of Stephania.</title>
        <authorList>
            <person name="Yang L."/>
        </authorList>
    </citation>
    <scope>NUCLEOTIDE SEQUENCE [LARGE SCALE GENOMIC DNA]</scope>
    <source>
        <strain evidence="2">JXDWG</strain>
        <tissue evidence="2">Leaf</tissue>
    </source>
</reference>
<accession>A0AAP0PV38</accession>
<dbReference type="EMBL" id="JBBNAG010000002">
    <property type="protein sequence ID" value="KAK9157523.1"/>
    <property type="molecule type" value="Genomic_DNA"/>
</dbReference>
<evidence type="ECO:0000256" key="1">
    <source>
        <dbReference type="SAM" id="MobiDB-lite"/>
    </source>
</evidence>
<dbReference type="Proteomes" id="UP001419268">
    <property type="component" value="Unassembled WGS sequence"/>
</dbReference>
<name>A0AAP0PV38_9MAGN</name>
<evidence type="ECO:0000313" key="2">
    <source>
        <dbReference type="EMBL" id="KAK9157523.1"/>
    </source>
</evidence>
<feature type="region of interest" description="Disordered" evidence="1">
    <location>
        <begin position="30"/>
        <end position="49"/>
    </location>
</feature>